<accession>L1JQ31</accession>
<sequence length="191" mass="21224">MKSMTGCMLFLLLVLISCSLVDPSSRTTSLDIDIKSLTTPSKSGADEGTCECEDDLPPGAGFAFRREGIAMINLDVEKDVGQRKFFDNQRVIFKEVLLHGDGKTYPQIGQKALFRYTEFTSNECLSDPVESSSLLRTEDTDDSVSNAMEDLDVLIMKMSMGEKAMFFASLDLGCARVLQSWLQWWLEASCS</sequence>
<evidence type="ECO:0000313" key="3">
    <source>
        <dbReference type="EnsemblProtists" id="EKX50374"/>
    </source>
</evidence>
<reference evidence="3" key="3">
    <citation type="submission" date="2015-06" db="UniProtKB">
        <authorList>
            <consortium name="EnsemblProtists"/>
        </authorList>
    </citation>
    <scope>IDENTIFICATION</scope>
</reference>
<dbReference type="AlphaFoldDB" id="L1JQ31"/>
<protein>
    <submittedName>
        <fullName evidence="2 3">Uncharacterized protein</fullName>
    </submittedName>
</protein>
<dbReference type="OrthoDB" id="10427371at2759"/>
<organism evidence="2">
    <name type="scientific">Guillardia theta (strain CCMP2712)</name>
    <name type="common">Cryptophyte</name>
    <dbReference type="NCBI Taxonomy" id="905079"/>
    <lineage>
        <taxon>Eukaryota</taxon>
        <taxon>Cryptophyceae</taxon>
        <taxon>Pyrenomonadales</taxon>
        <taxon>Geminigeraceae</taxon>
        <taxon>Guillardia</taxon>
    </lineage>
</organism>
<evidence type="ECO:0000256" key="1">
    <source>
        <dbReference type="SAM" id="SignalP"/>
    </source>
</evidence>
<keyword evidence="1" id="KW-0732">Signal</keyword>
<dbReference type="KEGG" id="gtt:GUITHDRAFT_151289"/>
<feature type="non-terminal residue" evidence="2">
    <location>
        <position position="1"/>
    </location>
</feature>
<dbReference type="PROSITE" id="PS51257">
    <property type="entry name" value="PROKAR_LIPOPROTEIN"/>
    <property type="match status" value="1"/>
</dbReference>
<dbReference type="HOGENOM" id="CLU_1424986_0_0_1"/>
<feature type="chain" id="PRO_5008771764" evidence="1">
    <location>
        <begin position="24"/>
        <end position="191"/>
    </location>
</feature>
<dbReference type="EMBL" id="JH992979">
    <property type="protein sequence ID" value="EKX50374.1"/>
    <property type="molecule type" value="Genomic_DNA"/>
</dbReference>
<gene>
    <name evidence="2" type="ORF">GUITHDRAFT_151289</name>
</gene>
<name>L1JQ31_GUITC</name>
<evidence type="ECO:0000313" key="2">
    <source>
        <dbReference type="EMBL" id="EKX50374.1"/>
    </source>
</evidence>
<keyword evidence="4" id="KW-1185">Reference proteome</keyword>
<proteinExistence type="predicted"/>
<dbReference type="SUPFAM" id="SSF54534">
    <property type="entry name" value="FKBP-like"/>
    <property type="match status" value="1"/>
</dbReference>
<dbReference type="GeneID" id="17306935"/>
<dbReference type="RefSeq" id="XP_005837354.1">
    <property type="nucleotide sequence ID" value="XM_005837297.1"/>
</dbReference>
<dbReference type="PaxDb" id="55529-EKX50374"/>
<reference evidence="4" key="2">
    <citation type="submission" date="2012-11" db="EMBL/GenBank/DDBJ databases">
        <authorList>
            <person name="Kuo A."/>
            <person name="Curtis B.A."/>
            <person name="Tanifuji G."/>
            <person name="Burki F."/>
            <person name="Gruber A."/>
            <person name="Irimia M."/>
            <person name="Maruyama S."/>
            <person name="Arias M.C."/>
            <person name="Ball S.G."/>
            <person name="Gile G.H."/>
            <person name="Hirakawa Y."/>
            <person name="Hopkins J.F."/>
            <person name="Rensing S.A."/>
            <person name="Schmutz J."/>
            <person name="Symeonidi A."/>
            <person name="Elias M."/>
            <person name="Eveleigh R.J."/>
            <person name="Herman E.K."/>
            <person name="Klute M.J."/>
            <person name="Nakayama T."/>
            <person name="Obornik M."/>
            <person name="Reyes-Prieto A."/>
            <person name="Armbrust E.V."/>
            <person name="Aves S.J."/>
            <person name="Beiko R.G."/>
            <person name="Coutinho P."/>
            <person name="Dacks J.B."/>
            <person name="Durnford D.G."/>
            <person name="Fast N.M."/>
            <person name="Green B.R."/>
            <person name="Grisdale C."/>
            <person name="Hempe F."/>
            <person name="Henrissat B."/>
            <person name="Hoppner M.P."/>
            <person name="Ishida K.-I."/>
            <person name="Kim E."/>
            <person name="Koreny L."/>
            <person name="Kroth P.G."/>
            <person name="Liu Y."/>
            <person name="Malik S.-B."/>
            <person name="Maier U.G."/>
            <person name="McRose D."/>
            <person name="Mock T."/>
            <person name="Neilson J.A."/>
            <person name="Onodera N.T."/>
            <person name="Poole A.M."/>
            <person name="Pritham E.J."/>
            <person name="Richards T.A."/>
            <person name="Rocap G."/>
            <person name="Roy S.W."/>
            <person name="Sarai C."/>
            <person name="Schaack S."/>
            <person name="Shirato S."/>
            <person name="Slamovits C.H."/>
            <person name="Spencer D.F."/>
            <person name="Suzuki S."/>
            <person name="Worden A.Z."/>
            <person name="Zauner S."/>
            <person name="Barry K."/>
            <person name="Bell C."/>
            <person name="Bharti A.K."/>
            <person name="Crow J.A."/>
            <person name="Grimwood J."/>
            <person name="Kramer R."/>
            <person name="Lindquist E."/>
            <person name="Lucas S."/>
            <person name="Salamov A."/>
            <person name="McFadden G.I."/>
            <person name="Lane C.E."/>
            <person name="Keeling P.J."/>
            <person name="Gray M.W."/>
            <person name="Grigoriev I.V."/>
            <person name="Archibald J.M."/>
        </authorList>
    </citation>
    <scope>NUCLEOTIDE SEQUENCE</scope>
    <source>
        <strain evidence="4">CCMP2712</strain>
    </source>
</reference>
<reference evidence="2 4" key="1">
    <citation type="journal article" date="2012" name="Nature">
        <title>Algal genomes reveal evolutionary mosaicism and the fate of nucleomorphs.</title>
        <authorList>
            <consortium name="DOE Joint Genome Institute"/>
            <person name="Curtis B.A."/>
            <person name="Tanifuji G."/>
            <person name="Burki F."/>
            <person name="Gruber A."/>
            <person name="Irimia M."/>
            <person name="Maruyama S."/>
            <person name="Arias M.C."/>
            <person name="Ball S.G."/>
            <person name="Gile G.H."/>
            <person name="Hirakawa Y."/>
            <person name="Hopkins J.F."/>
            <person name="Kuo A."/>
            <person name="Rensing S.A."/>
            <person name="Schmutz J."/>
            <person name="Symeonidi A."/>
            <person name="Elias M."/>
            <person name="Eveleigh R.J."/>
            <person name="Herman E.K."/>
            <person name="Klute M.J."/>
            <person name="Nakayama T."/>
            <person name="Obornik M."/>
            <person name="Reyes-Prieto A."/>
            <person name="Armbrust E.V."/>
            <person name="Aves S.J."/>
            <person name="Beiko R.G."/>
            <person name="Coutinho P."/>
            <person name="Dacks J.B."/>
            <person name="Durnford D.G."/>
            <person name="Fast N.M."/>
            <person name="Green B.R."/>
            <person name="Grisdale C.J."/>
            <person name="Hempel F."/>
            <person name="Henrissat B."/>
            <person name="Hoppner M.P."/>
            <person name="Ishida K."/>
            <person name="Kim E."/>
            <person name="Koreny L."/>
            <person name="Kroth P.G."/>
            <person name="Liu Y."/>
            <person name="Malik S.B."/>
            <person name="Maier U.G."/>
            <person name="McRose D."/>
            <person name="Mock T."/>
            <person name="Neilson J.A."/>
            <person name="Onodera N.T."/>
            <person name="Poole A.M."/>
            <person name="Pritham E.J."/>
            <person name="Richards T.A."/>
            <person name="Rocap G."/>
            <person name="Roy S.W."/>
            <person name="Sarai C."/>
            <person name="Schaack S."/>
            <person name="Shirato S."/>
            <person name="Slamovits C.H."/>
            <person name="Spencer D.F."/>
            <person name="Suzuki S."/>
            <person name="Worden A.Z."/>
            <person name="Zauner S."/>
            <person name="Barry K."/>
            <person name="Bell C."/>
            <person name="Bharti A.K."/>
            <person name="Crow J.A."/>
            <person name="Grimwood J."/>
            <person name="Kramer R."/>
            <person name="Lindquist E."/>
            <person name="Lucas S."/>
            <person name="Salamov A."/>
            <person name="McFadden G.I."/>
            <person name="Lane C.E."/>
            <person name="Keeling P.J."/>
            <person name="Gray M.W."/>
            <person name="Grigoriev I.V."/>
            <person name="Archibald J.M."/>
        </authorList>
    </citation>
    <scope>NUCLEOTIDE SEQUENCE</scope>
    <source>
        <strain evidence="2 4">CCMP2712</strain>
    </source>
</reference>
<dbReference type="EnsemblProtists" id="EKX50374">
    <property type="protein sequence ID" value="EKX50374"/>
    <property type="gene ID" value="GUITHDRAFT_151289"/>
</dbReference>
<evidence type="ECO:0000313" key="4">
    <source>
        <dbReference type="Proteomes" id="UP000011087"/>
    </source>
</evidence>
<dbReference type="Proteomes" id="UP000011087">
    <property type="component" value="Unassembled WGS sequence"/>
</dbReference>
<feature type="signal peptide" evidence="1">
    <location>
        <begin position="1"/>
        <end position="23"/>
    </location>
</feature>